<proteinExistence type="predicted"/>
<feature type="domain" description="Type I restriction enzyme R protein N-terminal" evidence="1">
    <location>
        <begin position="28"/>
        <end position="124"/>
    </location>
</feature>
<organism evidence="3 4">
    <name type="scientific">Deinococcus metalli</name>
    <dbReference type="NCBI Taxonomy" id="1141878"/>
    <lineage>
        <taxon>Bacteria</taxon>
        <taxon>Thermotogati</taxon>
        <taxon>Deinococcota</taxon>
        <taxon>Deinococci</taxon>
        <taxon>Deinococcales</taxon>
        <taxon>Deinococcaceae</taxon>
        <taxon>Deinococcus</taxon>
    </lineage>
</organism>
<dbReference type="EMBL" id="BNAJ01000015">
    <property type="protein sequence ID" value="GHF61804.1"/>
    <property type="molecule type" value="Genomic_DNA"/>
</dbReference>
<keyword evidence="5" id="KW-1185">Reference proteome</keyword>
<reference evidence="5" key="2">
    <citation type="journal article" date="2019" name="Int. J. Syst. Evol. Microbiol.">
        <title>The Global Catalogue of Microorganisms (GCM) 10K type strain sequencing project: providing services to taxonomists for standard genome sequencing and annotation.</title>
        <authorList>
            <consortium name="The Broad Institute Genomics Platform"/>
            <consortium name="The Broad Institute Genome Sequencing Center for Infectious Disease"/>
            <person name="Wu L."/>
            <person name="Ma J."/>
        </authorList>
    </citation>
    <scope>NUCLEOTIDE SEQUENCE [LARGE SCALE GENOMIC DNA]</scope>
    <source>
        <strain evidence="5">CGMCC 1.18437</strain>
    </source>
</reference>
<reference evidence="2" key="1">
    <citation type="journal article" date="2014" name="Int. J. Syst. Evol. Microbiol.">
        <title>Complete genome of a new Firmicutes species belonging to the dominant human colonic microbiota ('Ruminococcus bicirculans') reveals two chromosomes and a selective capacity to utilize plant glucans.</title>
        <authorList>
            <consortium name="NISC Comparative Sequencing Program"/>
            <person name="Wegmann U."/>
            <person name="Louis P."/>
            <person name="Goesmann A."/>
            <person name="Henrissat B."/>
            <person name="Duncan S.H."/>
            <person name="Flint H.J."/>
        </authorList>
    </citation>
    <scope>NUCLEOTIDE SEQUENCE</scope>
    <source>
        <strain evidence="2">CGMCC 1.18437</strain>
    </source>
</reference>
<name>A0A7W8KIB2_9DEIO</name>
<gene>
    <name evidence="2" type="ORF">GCM10017781_42490</name>
    <name evidence="3" type="ORF">HNQ07_004209</name>
</gene>
<dbReference type="InterPro" id="IPR029464">
    <property type="entry name" value="HSDR_N"/>
</dbReference>
<reference evidence="3 4" key="3">
    <citation type="submission" date="2020-08" db="EMBL/GenBank/DDBJ databases">
        <title>Genomic Encyclopedia of Type Strains, Phase IV (KMG-IV): sequencing the most valuable type-strain genomes for metagenomic binning, comparative biology and taxonomic classification.</title>
        <authorList>
            <person name="Goeker M."/>
        </authorList>
    </citation>
    <scope>NUCLEOTIDE SEQUENCE [LARGE SCALE GENOMIC DNA]</scope>
    <source>
        <strain evidence="3 4">DSM 27521</strain>
    </source>
</reference>
<dbReference type="PIRSF" id="PIRSF035009">
    <property type="entry name" value="UCP035009_HSDR_N"/>
    <property type="match status" value="1"/>
</dbReference>
<evidence type="ECO:0000259" key="1">
    <source>
        <dbReference type="Pfam" id="PF13588"/>
    </source>
</evidence>
<evidence type="ECO:0000313" key="2">
    <source>
        <dbReference type="EMBL" id="GHF61804.1"/>
    </source>
</evidence>
<dbReference type="Proteomes" id="UP000539473">
    <property type="component" value="Unassembled WGS sequence"/>
</dbReference>
<dbReference type="AlphaFoldDB" id="A0A7W8KIB2"/>
<dbReference type="Pfam" id="PF13588">
    <property type="entry name" value="HSDR_N_2"/>
    <property type="match status" value="1"/>
</dbReference>
<evidence type="ECO:0000313" key="5">
    <source>
        <dbReference type="Proteomes" id="UP000619376"/>
    </source>
</evidence>
<protein>
    <recommendedName>
        <fullName evidence="1">Type I restriction enzyme R protein N-terminal domain-containing protein</fullName>
    </recommendedName>
</protein>
<dbReference type="InterPro" id="IPR017035">
    <property type="entry name" value="UCP035009_HsdR_All3000-type"/>
</dbReference>
<dbReference type="RefSeq" id="WP_184115367.1">
    <property type="nucleotide sequence ID" value="NZ_BNAJ01000015.1"/>
</dbReference>
<dbReference type="EMBL" id="JACHFK010000014">
    <property type="protein sequence ID" value="MBB5378702.1"/>
    <property type="molecule type" value="Genomic_DNA"/>
</dbReference>
<sequence length="375" mass="42473">MTATPDFADRLRELATRIAAQRVNIATEEATKHAFVLPFIQLLGYDVFNPMEVTPELVADVGLKKGEKVDYAILHDGKPSMIFECKAHTSNLREAEYSQLFRYFHVSNVRFSVLTNGVQYWFFTDLDAPNKMDPQPFLKVDLLGLRDGDLDELRKFTRAQFNVDTILSTASELKYVRELKRALAEELLNPSEDFARLLIGKVHQGTITAKVRQQFIPFISKAYQAHLSDVFSERLKGVIGQQGAQDVALPAAMSETRPEAVGAEPASLVTTTTEEYEAFLIVRAIVASETDVTRVVMRDVQSYCGVLFDDNNRKPVCRLYLNGKRWQVGLFDNEDRTETRHDLTAVTDLYRHGEALRATVRHYLPEFHPATGVVR</sequence>
<comment type="caution">
    <text evidence="3">The sequence shown here is derived from an EMBL/GenBank/DDBJ whole genome shotgun (WGS) entry which is preliminary data.</text>
</comment>
<evidence type="ECO:0000313" key="3">
    <source>
        <dbReference type="EMBL" id="MBB5378702.1"/>
    </source>
</evidence>
<evidence type="ECO:0000313" key="4">
    <source>
        <dbReference type="Proteomes" id="UP000539473"/>
    </source>
</evidence>
<accession>A0A7W8KIB2</accession>
<dbReference type="Proteomes" id="UP000619376">
    <property type="component" value="Unassembled WGS sequence"/>
</dbReference>
<reference evidence="2" key="4">
    <citation type="submission" date="2024-05" db="EMBL/GenBank/DDBJ databases">
        <authorList>
            <person name="Sun Q."/>
            <person name="Zhou Y."/>
        </authorList>
    </citation>
    <scope>NUCLEOTIDE SEQUENCE</scope>
    <source>
        <strain evidence="2">CGMCC 1.18437</strain>
    </source>
</reference>